<protein>
    <recommendedName>
        <fullName evidence="3">HEPN domain-containing protein</fullName>
    </recommendedName>
</protein>
<evidence type="ECO:0000313" key="2">
    <source>
        <dbReference type="Proteomes" id="UP000604341"/>
    </source>
</evidence>
<evidence type="ECO:0000313" key="1">
    <source>
        <dbReference type="EMBL" id="GGL16086.1"/>
    </source>
</evidence>
<dbReference type="EMBL" id="BMPE01000021">
    <property type="protein sequence ID" value="GGL16086.1"/>
    <property type="molecule type" value="Genomic_DNA"/>
</dbReference>
<gene>
    <name evidence="1" type="ORF">GCM10010844_38690</name>
</gene>
<keyword evidence="2" id="KW-1185">Reference proteome</keyword>
<sequence length="113" mass="12597">MNANLLKLKLYLKLLALKALPDIERRALEAYERTGTVVHDKRQFAREYVLERYAQATAKIPGLRDTKLDDLAVGAAIDETLDWAWDQLGDVLNSISHDPVVTAPDLPKGGEAQ</sequence>
<evidence type="ECO:0008006" key="3">
    <source>
        <dbReference type="Google" id="ProtNLM"/>
    </source>
</evidence>
<proteinExistence type="predicted"/>
<comment type="caution">
    <text evidence="1">The sequence shown here is derived from an EMBL/GenBank/DDBJ whole genome shotgun (WGS) entry which is preliminary data.</text>
</comment>
<dbReference type="RefSeq" id="WP_189070623.1">
    <property type="nucleotide sequence ID" value="NZ_BMPE01000021.1"/>
</dbReference>
<organism evidence="1 2">
    <name type="scientific">Deinococcus radiotolerans</name>
    <dbReference type="NCBI Taxonomy" id="1309407"/>
    <lineage>
        <taxon>Bacteria</taxon>
        <taxon>Thermotogati</taxon>
        <taxon>Deinococcota</taxon>
        <taxon>Deinococci</taxon>
        <taxon>Deinococcales</taxon>
        <taxon>Deinococcaceae</taxon>
        <taxon>Deinococcus</taxon>
    </lineage>
</organism>
<name>A0ABQ2FQ72_9DEIO</name>
<accession>A0ABQ2FQ72</accession>
<dbReference type="Proteomes" id="UP000604341">
    <property type="component" value="Unassembled WGS sequence"/>
</dbReference>
<reference evidence="2" key="1">
    <citation type="journal article" date="2019" name="Int. J. Syst. Evol. Microbiol.">
        <title>The Global Catalogue of Microorganisms (GCM) 10K type strain sequencing project: providing services to taxonomists for standard genome sequencing and annotation.</title>
        <authorList>
            <consortium name="The Broad Institute Genomics Platform"/>
            <consortium name="The Broad Institute Genome Sequencing Center for Infectious Disease"/>
            <person name="Wu L."/>
            <person name="Ma J."/>
        </authorList>
    </citation>
    <scope>NUCLEOTIDE SEQUENCE [LARGE SCALE GENOMIC DNA]</scope>
    <source>
        <strain evidence="2">JCM 19173</strain>
    </source>
</reference>